<feature type="region of interest" description="Disordered" evidence="1">
    <location>
        <begin position="36"/>
        <end position="77"/>
    </location>
</feature>
<keyword evidence="3" id="KW-1185">Reference proteome</keyword>
<dbReference type="Proteomes" id="UP001497482">
    <property type="component" value="Chromosome 4"/>
</dbReference>
<sequence length="77" mass="8254">MSLHLQEPPTSTATFQTTAEWSYETDRLCTVCPRPSVVPEGRDSSRQGCEQGPSTEAGAARSQSQRALEKQAGSAKA</sequence>
<evidence type="ECO:0000256" key="1">
    <source>
        <dbReference type="SAM" id="MobiDB-lite"/>
    </source>
</evidence>
<dbReference type="EMBL" id="OZ035826">
    <property type="protein sequence ID" value="CAL1604983.1"/>
    <property type="molecule type" value="Genomic_DNA"/>
</dbReference>
<reference evidence="2 3" key="1">
    <citation type="submission" date="2024-04" db="EMBL/GenBank/DDBJ databases">
        <authorList>
            <person name="Waldvogel A.-M."/>
            <person name="Schoenle A."/>
        </authorList>
    </citation>
    <scope>NUCLEOTIDE SEQUENCE [LARGE SCALE GENOMIC DNA]</scope>
</reference>
<evidence type="ECO:0000313" key="2">
    <source>
        <dbReference type="EMBL" id="CAL1604983.1"/>
    </source>
</evidence>
<accession>A0AAV2LV07</accession>
<organism evidence="2 3">
    <name type="scientific">Knipowitschia caucasica</name>
    <name type="common">Caucasian dwarf goby</name>
    <name type="synonym">Pomatoschistus caucasicus</name>
    <dbReference type="NCBI Taxonomy" id="637954"/>
    <lineage>
        <taxon>Eukaryota</taxon>
        <taxon>Metazoa</taxon>
        <taxon>Chordata</taxon>
        <taxon>Craniata</taxon>
        <taxon>Vertebrata</taxon>
        <taxon>Euteleostomi</taxon>
        <taxon>Actinopterygii</taxon>
        <taxon>Neopterygii</taxon>
        <taxon>Teleostei</taxon>
        <taxon>Neoteleostei</taxon>
        <taxon>Acanthomorphata</taxon>
        <taxon>Gobiaria</taxon>
        <taxon>Gobiiformes</taxon>
        <taxon>Gobioidei</taxon>
        <taxon>Gobiidae</taxon>
        <taxon>Gobiinae</taxon>
        <taxon>Knipowitschia</taxon>
    </lineage>
</organism>
<name>A0AAV2LV07_KNICA</name>
<gene>
    <name evidence="2" type="ORF">KC01_LOCUS32410</name>
</gene>
<dbReference type="AlphaFoldDB" id="A0AAV2LV07"/>
<protein>
    <submittedName>
        <fullName evidence="2">Uncharacterized protein</fullName>
    </submittedName>
</protein>
<evidence type="ECO:0000313" key="3">
    <source>
        <dbReference type="Proteomes" id="UP001497482"/>
    </source>
</evidence>
<proteinExistence type="predicted"/>